<proteinExistence type="inferred from homology"/>
<protein>
    <submittedName>
        <fullName evidence="4">Nitroreductase family protein</fullName>
    </submittedName>
</protein>
<dbReference type="CDD" id="cd02137">
    <property type="entry name" value="MhqN-like"/>
    <property type="match status" value="1"/>
</dbReference>
<dbReference type="InterPro" id="IPR000415">
    <property type="entry name" value="Nitroreductase-like"/>
</dbReference>
<evidence type="ECO:0000256" key="2">
    <source>
        <dbReference type="ARBA" id="ARBA00023002"/>
    </source>
</evidence>
<dbReference type="PANTHER" id="PTHR43673:SF10">
    <property type="entry name" value="NADH DEHYDROGENASE_NAD(P)H NITROREDUCTASE XCC3605-RELATED"/>
    <property type="match status" value="1"/>
</dbReference>
<comment type="similarity">
    <text evidence="1">Belongs to the nitroreductase family.</text>
</comment>
<evidence type="ECO:0000313" key="4">
    <source>
        <dbReference type="EMBL" id="APJ05009.1"/>
    </source>
</evidence>
<dbReference type="PANTHER" id="PTHR43673">
    <property type="entry name" value="NAD(P)H NITROREDUCTASE YDGI-RELATED"/>
    <property type="match status" value="1"/>
</dbReference>
<dbReference type="InterPro" id="IPR029479">
    <property type="entry name" value="Nitroreductase"/>
</dbReference>
<dbReference type="EMBL" id="CP017834">
    <property type="protein sequence ID" value="APJ05009.1"/>
    <property type="molecule type" value="Genomic_DNA"/>
</dbReference>
<sequence>MSPEEFKKLVHSRRSVRIFSAKPVPENVVNECLNLALLAPNSSNLQPWEFHWVRSNEKKEQLIKACLSQPAASTAAELIVCVARTATWRKNAKKMLEILESQSDKVPKTAIDYYRKIVPFAYTQGYFNIFGWIKRILVFLIGFKTPVPRNPVSRNDMVTWASKTCALAAENLMLAIHAHGFDTCPMEGFDARRIHKILNLPSDSHTVMVVAVGEKAPEGVYGPRIRFERELFIKEV</sequence>
<organism evidence="4 5">
    <name type="scientific">Silvanigrella aquatica</name>
    <dbReference type="NCBI Taxonomy" id="1915309"/>
    <lineage>
        <taxon>Bacteria</taxon>
        <taxon>Pseudomonadati</taxon>
        <taxon>Bdellovibrionota</taxon>
        <taxon>Oligoflexia</taxon>
        <taxon>Silvanigrellales</taxon>
        <taxon>Silvanigrellaceae</taxon>
        <taxon>Silvanigrella</taxon>
    </lineage>
</organism>
<reference evidence="4 5" key="1">
    <citation type="submission" date="2016-10" db="EMBL/GenBank/DDBJ databases">
        <title>Silvanigrella aquatica sp. nov., isolated from a freshwater lake located in the Black Forest, Germany, description of Silvanigrellaceae fam. nov., Silvanigrellales ord. nov., reclassification of the order Bdellovibrionales in the class Oligoflexia, reclassification of the families Bacteriovoracaceae and Halobacteriovoraceae in the new order Bacteriovoracales ord. nov., and reclassification of the family Pseudobacteriovoracaceae in the order Oligoflexiales.</title>
        <authorList>
            <person name="Hahn M.W."/>
            <person name="Schmidt J."/>
            <person name="Koll U."/>
            <person name="Rohde M."/>
            <person name="Verbag S."/>
            <person name="Pitt A."/>
            <person name="Nakai R."/>
            <person name="Naganuma T."/>
            <person name="Lang E."/>
        </authorList>
    </citation>
    <scope>NUCLEOTIDE SEQUENCE [LARGE SCALE GENOMIC DNA]</scope>
    <source>
        <strain evidence="4 5">MWH-Nonnen-W8red</strain>
    </source>
</reference>
<dbReference type="RefSeq" id="WP_148698772.1">
    <property type="nucleotide sequence ID" value="NZ_CP017834.1"/>
</dbReference>
<name>A0A1L4D489_9BACT</name>
<keyword evidence="5" id="KW-1185">Reference proteome</keyword>
<evidence type="ECO:0000256" key="1">
    <source>
        <dbReference type="ARBA" id="ARBA00007118"/>
    </source>
</evidence>
<gene>
    <name evidence="4" type="ORF">AXG55_14350</name>
</gene>
<dbReference type="STRING" id="1915309.AXG55_14350"/>
<dbReference type="OrthoDB" id="5296794at2"/>
<dbReference type="KEGG" id="saqi:AXG55_14350"/>
<evidence type="ECO:0000313" key="5">
    <source>
        <dbReference type="Proteomes" id="UP000184731"/>
    </source>
</evidence>
<accession>A0A1L4D489</accession>
<dbReference type="AlphaFoldDB" id="A0A1L4D489"/>
<dbReference type="Gene3D" id="3.40.109.10">
    <property type="entry name" value="NADH Oxidase"/>
    <property type="match status" value="1"/>
</dbReference>
<keyword evidence="2" id="KW-0560">Oxidoreductase</keyword>
<dbReference type="Pfam" id="PF00881">
    <property type="entry name" value="Nitroreductase"/>
    <property type="match status" value="1"/>
</dbReference>
<dbReference type="GO" id="GO:0016491">
    <property type="term" value="F:oxidoreductase activity"/>
    <property type="evidence" value="ECO:0007669"/>
    <property type="project" value="UniProtKB-KW"/>
</dbReference>
<feature type="domain" description="Nitroreductase" evidence="3">
    <location>
        <begin position="12"/>
        <end position="213"/>
    </location>
</feature>
<evidence type="ECO:0000259" key="3">
    <source>
        <dbReference type="Pfam" id="PF00881"/>
    </source>
</evidence>
<dbReference type="Proteomes" id="UP000184731">
    <property type="component" value="Chromosome"/>
</dbReference>
<dbReference type="SUPFAM" id="SSF55469">
    <property type="entry name" value="FMN-dependent nitroreductase-like"/>
    <property type="match status" value="1"/>
</dbReference>